<organism evidence="3 4">
    <name type="scientific">Hemibagrus wyckioides</name>
    <dbReference type="NCBI Taxonomy" id="337641"/>
    <lineage>
        <taxon>Eukaryota</taxon>
        <taxon>Metazoa</taxon>
        <taxon>Chordata</taxon>
        <taxon>Craniata</taxon>
        <taxon>Vertebrata</taxon>
        <taxon>Euteleostomi</taxon>
        <taxon>Actinopterygii</taxon>
        <taxon>Neopterygii</taxon>
        <taxon>Teleostei</taxon>
        <taxon>Ostariophysi</taxon>
        <taxon>Siluriformes</taxon>
        <taxon>Bagridae</taxon>
        <taxon>Hemibagrus</taxon>
    </lineage>
</organism>
<dbReference type="InterPro" id="IPR007110">
    <property type="entry name" value="Ig-like_dom"/>
</dbReference>
<feature type="signal peptide" evidence="1">
    <location>
        <begin position="1"/>
        <end position="18"/>
    </location>
</feature>
<dbReference type="GO" id="GO:0002768">
    <property type="term" value="P:immune response-regulating cell surface receptor signaling pathway"/>
    <property type="evidence" value="ECO:0007669"/>
    <property type="project" value="InterPro"/>
</dbReference>
<dbReference type="PROSITE" id="PS50835">
    <property type="entry name" value="IG_LIKE"/>
    <property type="match status" value="1"/>
</dbReference>
<name>A0A9D3SRV5_9TELE</name>
<dbReference type="InterPro" id="IPR013783">
    <property type="entry name" value="Ig-like_fold"/>
</dbReference>
<evidence type="ECO:0000259" key="2">
    <source>
        <dbReference type="PROSITE" id="PS50835"/>
    </source>
</evidence>
<proteinExistence type="predicted"/>
<evidence type="ECO:0000313" key="3">
    <source>
        <dbReference type="EMBL" id="KAG7334342.1"/>
    </source>
</evidence>
<dbReference type="EMBL" id="JAHKSW010000003">
    <property type="protein sequence ID" value="KAG7334342.1"/>
    <property type="molecule type" value="Genomic_DNA"/>
</dbReference>
<dbReference type="PANTHER" id="PTHR37996">
    <property type="entry name" value="B- AND T-LYMPHOCYTE ATTENUATOR"/>
    <property type="match status" value="1"/>
</dbReference>
<dbReference type="Pfam" id="PF07686">
    <property type="entry name" value="V-set"/>
    <property type="match status" value="1"/>
</dbReference>
<gene>
    <name evidence="3" type="ORF">KOW79_002749</name>
</gene>
<sequence>MLLTSSSAIFLFFISLSTFPYTPKSTETITVQLKYSRQPVRTTEGQPLTLRCTAVYKKELCENIFMNWCFVVSENVQNRLTDPDRYLNQVNETIVDDGFRHRDASLTFTRLALRDSGIYQCKAICQPFGATAMGHLINVTVTDQKETDDI</sequence>
<dbReference type="AlphaFoldDB" id="A0A9D3SRV5"/>
<dbReference type="GO" id="GO:0038023">
    <property type="term" value="F:signaling receptor activity"/>
    <property type="evidence" value="ECO:0007669"/>
    <property type="project" value="InterPro"/>
</dbReference>
<dbReference type="InterPro" id="IPR013106">
    <property type="entry name" value="Ig_V-set"/>
</dbReference>
<dbReference type="InterPro" id="IPR036179">
    <property type="entry name" value="Ig-like_dom_sf"/>
</dbReference>
<keyword evidence="4" id="KW-1185">Reference proteome</keyword>
<dbReference type="GO" id="GO:0005886">
    <property type="term" value="C:plasma membrane"/>
    <property type="evidence" value="ECO:0007669"/>
    <property type="project" value="InterPro"/>
</dbReference>
<accession>A0A9D3SRV5</accession>
<reference evidence="3 4" key="1">
    <citation type="submission" date="2021-06" db="EMBL/GenBank/DDBJ databases">
        <title>Chromosome-level genome assembly of the red-tail catfish (Hemibagrus wyckioides).</title>
        <authorList>
            <person name="Shao F."/>
        </authorList>
    </citation>
    <scope>NUCLEOTIDE SEQUENCE [LARGE SCALE GENOMIC DNA]</scope>
    <source>
        <strain evidence="3">EC202008001</strain>
        <tissue evidence="3">Blood</tissue>
    </source>
</reference>
<protein>
    <recommendedName>
        <fullName evidence="2">Ig-like domain-containing protein</fullName>
    </recommendedName>
</protein>
<dbReference type="PANTHER" id="PTHR37996:SF1">
    <property type="entry name" value="B- AND T-LYMPHOCYTE ATTENUATOR"/>
    <property type="match status" value="1"/>
</dbReference>
<dbReference type="SMART" id="SM00409">
    <property type="entry name" value="IG"/>
    <property type="match status" value="1"/>
</dbReference>
<feature type="domain" description="Ig-like" evidence="2">
    <location>
        <begin position="23"/>
        <end position="123"/>
    </location>
</feature>
<keyword evidence="1" id="KW-0732">Signal</keyword>
<comment type="caution">
    <text evidence="3">The sequence shown here is derived from an EMBL/GenBank/DDBJ whole genome shotgun (WGS) entry which is preliminary data.</text>
</comment>
<evidence type="ECO:0000256" key="1">
    <source>
        <dbReference type="SAM" id="SignalP"/>
    </source>
</evidence>
<evidence type="ECO:0000313" key="4">
    <source>
        <dbReference type="Proteomes" id="UP000824219"/>
    </source>
</evidence>
<dbReference type="InterPro" id="IPR003599">
    <property type="entry name" value="Ig_sub"/>
</dbReference>
<feature type="chain" id="PRO_5039391420" description="Ig-like domain-containing protein" evidence="1">
    <location>
        <begin position="19"/>
        <end position="150"/>
    </location>
</feature>
<dbReference type="Gene3D" id="2.60.40.10">
    <property type="entry name" value="Immunoglobulins"/>
    <property type="match status" value="1"/>
</dbReference>
<dbReference type="Proteomes" id="UP000824219">
    <property type="component" value="Linkage Group LG03"/>
</dbReference>
<dbReference type="SUPFAM" id="SSF48726">
    <property type="entry name" value="Immunoglobulin"/>
    <property type="match status" value="1"/>
</dbReference>
<dbReference type="OrthoDB" id="8897337at2759"/>
<dbReference type="InterPro" id="IPR039257">
    <property type="entry name" value="BTLA"/>
</dbReference>